<dbReference type="AlphaFoldDB" id="A0A177HLW3"/>
<feature type="transmembrane region" description="Helical" evidence="2">
    <location>
        <begin position="188"/>
        <end position="209"/>
    </location>
</feature>
<feature type="transmembrane region" description="Helical" evidence="2">
    <location>
        <begin position="141"/>
        <end position="160"/>
    </location>
</feature>
<protein>
    <recommendedName>
        <fullName evidence="5">Integral membrane protein</fullName>
    </recommendedName>
</protein>
<reference evidence="3 4" key="1">
    <citation type="submission" date="2015-12" db="EMBL/GenBank/DDBJ databases">
        <title>Genome sequence of Streptomyces sp. G25.</title>
        <authorList>
            <person name="Poehlein A."/>
            <person name="Roettig A."/>
            <person name="Hiessl S."/>
            <person name="Hauschild P."/>
            <person name="Schauer J."/>
            <person name="Madkour M.H."/>
            <person name="Al-Ansari A.M."/>
            <person name="Almakishah N.H."/>
            <person name="Steinbuechel A."/>
            <person name="Daniel R."/>
        </authorList>
    </citation>
    <scope>NUCLEOTIDE SEQUENCE [LARGE SCALE GENOMIC DNA]</scope>
    <source>
        <strain evidence="4">G25(2015)</strain>
    </source>
</reference>
<feature type="transmembrane region" description="Helical" evidence="2">
    <location>
        <begin position="100"/>
        <end position="120"/>
    </location>
</feature>
<gene>
    <name evidence="3" type="ORF">STSP_47530</name>
</gene>
<feature type="transmembrane region" description="Helical" evidence="2">
    <location>
        <begin position="230"/>
        <end position="253"/>
    </location>
</feature>
<organism evidence="3 4">
    <name type="scientific">Streptomyces jeddahensis</name>
    <dbReference type="NCBI Taxonomy" id="1716141"/>
    <lineage>
        <taxon>Bacteria</taxon>
        <taxon>Bacillati</taxon>
        <taxon>Actinomycetota</taxon>
        <taxon>Actinomycetes</taxon>
        <taxon>Kitasatosporales</taxon>
        <taxon>Streptomycetaceae</taxon>
        <taxon>Streptomyces</taxon>
    </lineage>
</organism>
<feature type="transmembrane region" description="Helical" evidence="2">
    <location>
        <begin position="36"/>
        <end position="56"/>
    </location>
</feature>
<evidence type="ECO:0000256" key="1">
    <source>
        <dbReference type="SAM" id="MobiDB-lite"/>
    </source>
</evidence>
<accession>A0A177HLW3</accession>
<evidence type="ECO:0000256" key="2">
    <source>
        <dbReference type="SAM" id="Phobius"/>
    </source>
</evidence>
<dbReference type="STRING" id="1716141.STSP_47530"/>
<dbReference type="InterPro" id="IPR047724">
    <property type="entry name" value="Streptophobe"/>
</dbReference>
<dbReference type="NCBIfam" id="NF038391">
    <property type="entry name" value="streptophobe"/>
    <property type="match status" value="1"/>
</dbReference>
<feature type="transmembrane region" description="Helical" evidence="2">
    <location>
        <begin position="358"/>
        <end position="387"/>
    </location>
</feature>
<keyword evidence="2" id="KW-0472">Membrane</keyword>
<dbReference type="Proteomes" id="UP000077381">
    <property type="component" value="Unassembled WGS sequence"/>
</dbReference>
<evidence type="ECO:0000313" key="4">
    <source>
        <dbReference type="Proteomes" id="UP000077381"/>
    </source>
</evidence>
<keyword evidence="2" id="KW-0812">Transmembrane</keyword>
<sequence length="449" mass="47012">MSGETPTDRAGAQDASHQQRRSAPGHQQARHGWLEALVTVLAGLLVMAVVAALGLWAADASRLPGAAFPRVVAGVVVMAVGGSLRFSGDAGALAETRAELSVIPLSVTLAGALVIAAGILRPLRHRAVAGARELAGWAGRLVILWVLALVGLSFLARQTFAVPAGSETLSDLGDLLDISPTIGFETDLPLTLVFGLLWLVGLFLLTLLVSRKAPLPARLVRFQETVRPAAFAMVVLLLVCVVLGAVIGLVSAATQGGAADKLAVILLCLPNLTWLGLTIGLGATWEGRVEGQPFELPIPQALDTVLRNADDPTLNLRSLTEIDGRWWWLAVAAGILVPACAFLMAARSPARMRAWQHAVHMAVALTLTVLTICLVGRVSAHFALSVLGIEDLGGGLSGEVSLRPQPWTALGFAVLWGFIGGFLGALLARPVQRRGEIRAAGRPAAAHRA</sequence>
<feature type="transmembrane region" description="Helical" evidence="2">
    <location>
        <begin position="407"/>
        <end position="428"/>
    </location>
</feature>
<evidence type="ECO:0000313" key="3">
    <source>
        <dbReference type="EMBL" id="OAH11873.1"/>
    </source>
</evidence>
<dbReference type="EMBL" id="LOHS01000100">
    <property type="protein sequence ID" value="OAH11873.1"/>
    <property type="molecule type" value="Genomic_DNA"/>
</dbReference>
<dbReference type="PATRIC" id="fig|1716141.3.peg.4995"/>
<comment type="caution">
    <text evidence="3">The sequence shown here is derived from an EMBL/GenBank/DDBJ whole genome shotgun (WGS) entry which is preliminary data.</text>
</comment>
<name>A0A177HLW3_9ACTN</name>
<feature type="transmembrane region" description="Helical" evidence="2">
    <location>
        <begin position="68"/>
        <end position="88"/>
    </location>
</feature>
<feature type="transmembrane region" description="Helical" evidence="2">
    <location>
        <begin position="326"/>
        <end position="346"/>
    </location>
</feature>
<evidence type="ECO:0008006" key="5">
    <source>
        <dbReference type="Google" id="ProtNLM"/>
    </source>
</evidence>
<feature type="region of interest" description="Disordered" evidence="1">
    <location>
        <begin position="1"/>
        <end position="26"/>
    </location>
</feature>
<proteinExistence type="predicted"/>
<keyword evidence="2" id="KW-1133">Transmembrane helix</keyword>
<keyword evidence="4" id="KW-1185">Reference proteome</keyword>